<dbReference type="GO" id="GO:0005634">
    <property type="term" value="C:nucleus"/>
    <property type="evidence" value="ECO:0007669"/>
    <property type="project" value="TreeGrafter"/>
</dbReference>
<dbReference type="InterPro" id="IPR003347">
    <property type="entry name" value="JmjC_dom"/>
</dbReference>
<dbReference type="WBParaSite" id="PSU_v2.g2076.t1">
    <property type="protein sequence ID" value="PSU_v2.g2076.t1"/>
    <property type="gene ID" value="PSU_v2.g2076"/>
</dbReference>
<dbReference type="PROSITE" id="PS51184">
    <property type="entry name" value="JMJC"/>
    <property type="match status" value="1"/>
</dbReference>
<evidence type="ECO:0000313" key="3">
    <source>
        <dbReference type="WBParaSite" id="PSU_v2.g2076.t1"/>
    </source>
</evidence>
<dbReference type="Gene3D" id="2.60.120.650">
    <property type="entry name" value="Cupin"/>
    <property type="match status" value="1"/>
</dbReference>
<dbReference type="Pfam" id="PF02373">
    <property type="entry name" value="JmjC"/>
    <property type="match status" value="1"/>
</dbReference>
<keyword evidence="2" id="KW-1185">Reference proteome</keyword>
<evidence type="ECO:0000259" key="1">
    <source>
        <dbReference type="PROSITE" id="PS51184"/>
    </source>
</evidence>
<dbReference type="PANTHER" id="PTHR10694:SF7">
    <property type="entry name" value="[HISTONE H3]-TRIMETHYL-L-LYSINE(9) DEMETHYLASE"/>
    <property type="match status" value="1"/>
</dbReference>
<evidence type="ECO:0000313" key="2">
    <source>
        <dbReference type="Proteomes" id="UP000887577"/>
    </source>
</evidence>
<feature type="domain" description="JmjC" evidence="1">
    <location>
        <begin position="162"/>
        <end position="300"/>
    </location>
</feature>
<name>A0A914YMF3_9BILA</name>
<dbReference type="SUPFAM" id="SSF51197">
    <property type="entry name" value="Clavaminate synthase-like"/>
    <property type="match status" value="1"/>
</dbReference>
<reference evidence="3" key="1">
    <citation type="submission" date="2022-11" db="UniProtKB">
        <authorList>
            <consortium name="WormBaseParasite"/>
        </authorList>
    </citation>
    <scope>IDENTIFICATION</scope>
</reference>
<dbReference type="GO" id="GO:0000785">
    <property type="term" value="C:chromatin"/>
    <property type="evidence" value="ECO:0007669"/>
    <property type="project" value="TreeGrafter"/>
</dbReference>
<proteinExistence type="predicted"/>
<dbReference type="GO" id="GO:0010468">
    <property type="term" value="P:regulation of gene expression"/>
    <property type="evidence" value="ECO:0007669"/>
    <property type="project" value="TreeGrafter"/>
</dbReference>
<dbReference type="Proteomes" id="UP000887577">
    <property type="component" value="Unplaced"/>
</dbReference>
<organism evidence="2 3">
    <name type="scientific">Panagrolaimus superbus</name>
    <dbReference type="NCBI Taxonomy" id="310955"/>
    <lineage>
        <taxon>Eukaryota</taxon>
        <taxon>Metazoa</taxon>
        <taxon>Ecdysozoa</taxon>
        <taxon>Nematoda</taxon>
        <taxon>Chromadorea</taxon>
        <taxon>Rhabditida</taxon>
        <taxon>Tylenchina</taxon>
        <taxon>Panagrolaimomorpha</taxon>
        <taxon>Panagrolaimoidea</taxon>
        <taxon>Panagrolaimidae</taxon>
        <taxon>Panagrolaimus</taxon>
    </lineage>
</organism>
<sequence>MGILAPEFWITVDQMRDEGLPETFDYFRFQKGAANFPFICIHPDPCFLNMITLDEMEWPNDLEFTSTKTETETKMPGIYKMFKSKAAPQRLLDEHGKVINPSNKESFLYHLKMMKEQNLDMDMDEKCFRDLLSREHLENESSFVYNENLAFSVLNKAASSKPDFPQKWNFNNIPGPLKSFCSGNDGLNEIIGVSSSMIFAGKRGTFSSWHVEDADCPSCNLLLPFSAGKAWIGILPDDEWILDEYIRKTYRKNCITPTLHKDLLLDLDLLDELGIPWYYFIQRAGDIIITNPAVRFMIFC</sequence>
<protein>
    <submittedName>
        <fullName evidence="3">JmjC domain-containing protein</fullName>
    </submittedName>
</protein>
<dbReference type="GO" id="GO:0032454">
    <property type="term" value="F:histone H3K9 demethylase activity"/>
    <property type="evidence" value="ECO:0007669"/>
    <property type="project" value="TreeGrafter"/>
</dbReference>
<dbReference type="AlphaFoldDB" id="A0A914YMF3"/>
<dbReference type="PANTHER" id="PTHR10694">
    <property type="entry name" value="LYSINE-SPECIFIC DEMETHYLASE"/>
    <property type="match status" value="1"/>
</dbReference>
<dbReference type="GO" id="GO:0051864">
    <property type="term" value="F:histone H3K36 demethylase activity"/>
    <property type="evidence" value="ECO:0007669"/>
    <property type="project" value="TreeGrafter"/>
</dbReference>
<accession>A0A914YMF3</accession>